<dbReference type="SUPFAM" id="SSF102462">
    <property type="entry name" value="Peptidyl-tRNA hydrolase II"/>
    <property type="match status" value="1"/>
</dbReference>
<dbReference type="NCBIfam" id="TIGR00283">
    <property type="entry name" value="arch_pth2"/>
    <property type="match status" value="1"/>
</dbReference>
<evidence type="ECO:0000256" key="1">
    <source>
        <dbReference type="ARBA" id="ARBA00013260"/>
    </source>
</evidence>
<dbReference type="OrthoDB" id="1733656at2759"/>
<comment type="catalytic activity">
    <reaction evidence="4">
        <text>an N-acyl-L-alpha-aminoacyl-tRNA + H2O = an N-acyl-L-amino acid + a tRNA + H(+)</text>
        <dbReference type="Rhea" id="RHEA:54448"/>
        <dbReference type="Rhea" id="RHEA-COMP:10123"/>
        <dbReference type="Rhea" id="RHEA-COMP:13883"/>
        <dbReference type="ChEBI" id="CHEBI:15377"/>
        <dbReference type="ChEBI" id="CHEBI:15378"/>
        <dbReference type="ChEBI" id="CHEBI:59874"/>
        <dbReference type="ChEBI" id="CHEBI:78442"/>
        <dbReference type="ChEBI" id="CHEBI:138191"/>
        <dbReference type="EC" id="3.1.1.29"/>
    </reaction>
</comment>
<keyword evidence="2" id="KW-0378">Hydrolase</keyword>
<reference evidence="5" key="1">
    <citation type="submission" date="2022-07" db="EMBL/GenBank/DDBJ databases">
        <title>Genome analysis of Parmales, a sister group of diatoms, reveals the evolutionary specialization of diatoms from phago-mixotrophs to photoautotrophs.</title>
        <authorList>
            <person name="Ban H."/>
            <person name="Sato S."/>
            <person name="Yoshikawa S."/>
            <person name="Kazumasa Y."/>
            <person name="Nakamura Y."/>
            <person name="Ichinomiya M."/>
            <person name="Saitoh K."/>
            <person name="Sato N."/>
            <person name="Blanc-Mathieu R."/>
            <person name="Endo H."/>
            <person name="Kuwata A."/>
            <person name="Ogata H."/>
        </authorList>
    </citation>
    <scope>NUCLEOTIDE SEQUENCE</scope>
</reference>
<dbReference type="Proteomes" id="UP001165082">
    <property type="component" value="Unassembled WGS sequence"/>
</dbReference>
<dbReference type="EC" id="3.1.1.29" evidence="1"/>
<comment type="similarity">
    <text evidence="3">Belongs to the PTH2 family.</text>
</comment>
<evidence type="ECO:0000256" key="2">
    <source>
        <dbReference type="ARBA" id="ARBA00022801"/>
    </source>
</evidence>
<organism evidence="5 6">
    <name type="scientific">Triparma retinervis</name>
    <dbReference type="NCBI Taxonomy" id="2557542"/>
    <lineage>
        <taxon>Eukaryota</taxon>
        <taxon>Sar</taxon>
        <taxon>Stramenopiles</taxon>
        <taxon>Ochrophyta</taxon>
        <taxon>Bolidophyceae</taxon>
        <taxon>Parmales</taxon>
        <taxon>Triparmaceae</taxon>
        <taxon>Triparma</taxon>
    </lineage>
</organism>
<dbReference type="Gene3D" id="3.40.1490.10">
    <property type="entry name" value="Bit1"/>
    <property type="match status" value="1"/>
</dbReference>
<sequence length="183" mass="19848">MMTSTPFTIAATGVASAAFGYFLCRYTTPEPADDFDDEDYDSDDHVPVPSSADPTKWGVMNAPYKMVLAVNKSLKMGNGKIAAQCCHAAVGCYKRAKKSYPAGLRAWEYTGCAKVAVKIQGEKEEVLGKFSEIIRKCRELGVAYYLVEDAGRTQIEPGSKTVIGVGPGPVDIIDQITSEFKLM</sequence>
<evidence type="ECO:0000313" key="6">
    <source>
        <dbReference type="Proteomes" id="UP001165082"/>
    </source>
</evidence>
<accession>A0A9W7FCC3</accession>
<dbReference type="PANTHER" id="PTHR12649">
    <property type="entry name" value="PEPTIDYL-TRNA HYDROLASE 2"/>
    <property type="match status" value="1"/>
</dbReference>
<dbReference type="InterPro" id="IPR023476">
    <property type="entry name" value="Pep_tRNA_hydro_II_dom_sf"/>
</dbReference>
<proteinExistence type="inferred from homology"/>
<evidence type="ECO:0000313" key="5">
    <source>
        <dbReference type="EMBL" id="GMI09508.1"/>
    </source>
</evidence>
<evidence type="ECO:0000256" key="4">
    <source>
        <dbReference type="ARBA" id="ARBA00048707"/>
    </source>
</evidence>
<name>A0A9W7FCC3_9STRA</name>
<dbReference type="EMBL" id="BRXZ01000321">
    <property type="protein sequence ID" value="GMI09508.1"/>
    <property type="molecule type" value="Genomic_DNA"/>
</dbReference>
<dbReference type="AlphaFoldDB" id="A0A9W7FCC3"/>
<dbReference type="CDD" id="cd02430">
    <property type="entry name" value="PTH2"/>
    <property type="match status" value="1"/>
</dbReference>
<dbReference type="PANTHER" id="PTHR12649:SF11">
    <property type="entry name" value="PEPTIDYL-TRNA HYDROLASE 2, MITOCHONDRIAL"/>
    <property type="match status" value="1"/>
</dbReference>
<protein>
    <recommendedName>
        <fullName evidence="1">peptidyl-tRNA hydrolase</fullName>
        <ecNumber evidence="1">3.1.1.29</ecNumber>
    </recommendedName>
</protein>
<dbReference type="Pfam" id="PF01981">
    <property type="entry name" value="PTH2"/>
    <property type="match status" value="1"/>
</dbReference>
<dbReference type="GO" id="GO:0004045">
    <property type="term" value="F:peptidyl-tRNA hydrolase activity"/>
    <property type="evidence" value="ECO:0007669"/>
    <property type="project" value="UniProtKB-EC"/>
</dbReference>
<comment type="caution">
    <text evidence="5">The sequence shown here is derived from an EMBL/GenBank/DDBJ whole genome shotgun (WGS) entry which is preliminary data.</text>
</comment>
<dbReference type="InterPro" id="IPR002833">
    <property type="entry name" value="PTH2"/>
</dbReference>
<keyword evidence="6" id="KW-1185">Reference proteome</keyword>
<dbReference type="GO" id="GO:0005829">
    <property type="term" value="C:cytosol"/>
    <property type="evidence" value="ECO:0007669"/>
    <property type="project" value="TreeGrafter"/>
</dbReference>
<evidence type="ECO:0000256" key="3">
    <source>
        <dbReference type="ARBA" id="ARBA00038050"/>
    </source>
</evidence>
<dbReference type="FunFam" id="3.40.1490.10:FF:000001">
    <property type="entry name" value="Peptidyl-tRNA hydrolase 2"/>
    <property type="match status" value="1"/>
</dbReference>
<gene>
    <name evidence="5" type="ORF">TrRE_jg7446</name>
</gene>